<dbReference type="AlphaFoldDB" id="A0A0H5PZ15"/>
<accession>A0A0H5PZ15</accession>
<protein>
    <submittedName>
        <fullName evidence="1">Uncharacterized protein</fullName>
    </submittedName>
</protein>
<keyword evidence="1" id="KW-0614">Plasmid</keyword>
<name>A0A0H5PZ15_9ZZZZ</name>
<dbReference type="EMBL" id="LN853070">
    <property type="protein sequence ID" value="CRY94981.1"/>
    <property type="molecule type" value="Genomic_DNA"/>
</dbReference>
<sequence length="87" mass="9431">MPAVNKTRINFYMDKALLAKVDDFAVSMGLDRGSAFSVIVAQWSEQRQNFATARDMIAFLGSPDGKLLLQSGLNKGPEGSPDRPDGV</sequence>
<reference evidence="1" key="2">
    <citation type="submission" date="2015-07" db="EMBL/GenBank/DDBJ databases">
        <title>Plasmids, circular viruses and viroids from rat gut.</title>
        <authorList>
            <person name="Jorgensen T.J."/>
            <person name="Hansen M.A."/>
            <person name="Xu Z."/>
            <person name="Tabak M.A."/>
            <person name="Sorensen S.J."/>
            <person name="Hansen L.H."/>
        </authorList>
    </citation>
    <scope>NUCLEOTIDE SEQUENCE</scope>
    <source>
        <plasmid evidence="1">pRGRH0424</plasmid>
    </source>
</reference>
<reference evidence="1" key="1">
    <citation type="submission" date="2015-06" db="EMBL/GenBank/DDBJ databases">
        <authorList>
            <person name="Joergensen T."/>
        </authorList>
    </citation>
    <scope>NUCLEOTIDE SEQUENCE</scope>
    <source>
        <plasmid evidence="1">pRGRH0424</plasmid>
    </source>
</reference>
<geneLocation type="plasmid" evidence="1">
    <name>pRGRH0424</name>
</geneLocation>
<organism evidence="1">
    <name type="scientific">uncultured prokaryote</name>
    <dbReference type="NCBI Taxonomy" id="198431"/>
    <lineage>
        <taxon>unclassified sequences</taxon>
        <taxon>environmental samples</taxon>
    </lineage>
</organism>
<proteinExistence type="predicted"/>
<evidence type="ECO:0000313" key="1">
    <source>
        <dbReference type="EMBL" id="CRY94981.1"/>
    </source>
</evidence>